<evidence type="ECO:0000313" key="3">
    <source>
        <dbReference type="Proteomes" id="UP000189513"/>
    </source>
</evidence>
<accession>A0A061ANP2</accession>
<keyword evidence="3" id="KW-1185">Reference proteome</keyword>
<dbReference type="AlphaFoldDB" id="A0A061ANP2"/>
<gene>
    <name evidence="2" type="ORF">BON22_0584</name>
    <name evidence="1" type="ORF">CYFA0S_01e05688g</name>
</gene>
<dbReference type="EMBL" id="MPUK01000001">
    <property type="protein sequence ID" value="ONH69719.1"/>
    <property type="molecule type" value="Genomic_DNA"/>
</dbReference>
<dbReference type="STRING" id="36022.A0A061ANP2"/>
<protein>
    <submittedName>
        <fullName evidence="1">CYFA0S01e05688g1_1</fullName>
    </submittedName>
    <submittedName>
        <fullName evidence="2">Protein GVP36</fullName>
    </submittedName>
</protein>
<dbReference type="OrthoDB" id="5549748at2759"/>
<proteinExistence type="predicted"/>
<reference evidence="2" key="3">
    <citation type="submission" date="2017-01" db="EMBL/GenBank/DDBJ databases">
        <authorList>
            <person name="Mah S.A."/>
            <person name="Swanson W.J."/>
            <person name="Moy G.W."/>
            <person name="Vacquier V.D."/>
        </authorList>
    </citation>
    <scope>NUCLEOTIDE SEQUENCE [LARGE SCALE GENOMIC DNA]</scope>
    <source>
        <strain evidence="2">65</strain>
    </source>
</reference>
<organism evidence="1">
    <name type="scientific">Cyberlindnera fabianii</name>
    <name type="common">Yeast</name>
    <name type="synonym">Hansenula fabianii</name>
    <dbReference type="NCBI Taxonomy" id="36022"/>
    <lineage>
        <taxon>Eukaryota</taxon>
        <taxon>Fungi</taxon>
        <taxon>Dikarya</taxon>
        <taxon>Ascomycota</taxon>
        <taxon>Saccharomycotina</taxon>
        <taxon>Saccharomycetes</taxon>
        <taxon>Phaffomycetales</taxon>
        <taxon>Phaffomycetaceae</taxon>
        <taxon>Cyberlindnera</taxon>
    </lineage>
</organism>
<dbReference type="SUPFAM" id="SSF103657">
    <property type="entry name" value="BAR/IMD domain-like"/>
    <property type="match status" value="1"/>
</dbReference>
<name>A0A061ANP2_CYBFA</name>
<evidence type="ECO:0000313" key="1">
    <source>
        <dbReference type="EMBL" id="CDR36934.1"/>
    </source>
</evidence>
<dbReference type="Proteomes" id="UP000189513">
    <property type="component" value="Unassembled WGS sequence"/>
</dbReference>
<dbReference type="Pfam" id="PF10455">
    <property type="entry name" value="BAR_2"/>
    <property type="match status" value="1"/>
</dbReference>
<sequence length="314" mass="35660">MSFFNNFTKQLQSGLEEVQKEAQKFQSDFTPIAKRTARLVQEKFGTIEDISELPEEYILLEKKVDALRQVYKKVLAITATYEIESYDYPPNIQESVSDLSKTLAEKFKGLQKATTAAEAEKALTSSSTDPLASLPKTLAHEISKAAKQSHDNLIQFGEENALSKVLLKFSEAQSKIGTKRLEQDQMIITEFNKKLQDALDKNFQETQSNRKKVEAARLNFDTLRYEVKINPEKQESLQGQLDTYEDELVNATTVAVQSMKKLIEPAESVNLIILFNKIQLQYHKAAAAELESLIKDLEAVPLDEEDDEEDEEEE</sequence>
<dbReference type="EMBL" id="LK052886">
    <property type="protein sequence ID" value="CDR36934.1"/>
    <property type="molecule type" value="Genomic_DNA"/>
</dbReference>
<reference evidence="1" key="1">
    <citation type="journal article" date="2014" name="Genome Announc.">
        <title>Genome sequence of the yeast Cyberlindnera fabianii (Hansenula fabianii).</title>
        <authorList>
            <person name="Freel K.C."/>
            <person name="Sarilar V."/>
            <person name="Neuveglise C."/>
            <person name="Devillers H."/>
            <person name="Friedrich A."/>
            <person name="Schacherer J."/>
        </authorList>
    </citation>
    <scope>NUCLEOTIDE SEQUENCE</scope>
    <source>
        <strain evidence="1">YJS4271</strain>
    </source>
</reference>
<dbReference type="OMA" id="EATHLMK"/>
<reference evidence="3" key="2">
    <citation type="journal article" date="2017" name="Genome Announc.">
        <title>Genome sequences of Cyberlindnera fabianii 65, Pichia kudriavzevii 129, and Saccharomyces cerevisiae 131 isolated from fermented masau fruits in Zimbabwe.</title>
        <authorList>
            <person name="van Rijswijck I.M.H."/>
            <person name="Derks M.F.L."/>
            <person name="Abee T."/>
            <person name="de Ridder D."/>
            <person name="Smid E.J."/>
        </authorList>
    </citation>
    <scope>NUCLEOTIDE SEQUENCE [LARGE SCALE GENOMIC DNA]</scope>
    <source>
        <strain evidence="3">65</strain>
    </source>
</reference>
<evidence type="ECO:0000313" key="2">
    <source>
        <dbReference type="EMBL" id="ONH69719.1"/>
    </source>
</evidence>
<dbReference type="InterPro" id="IPR018859">
    <property type="entry name" value="BAR_dom-cont"/>
</dbReference>
<dbReference type="Gene3D" id="1.20.1270.60">
    <property type="entry name" value="Arfaptin homology (AH) domain/BAR domain"/>
    <property type="match status" value="1"/>
</dbReference>
<dbReference type="VEuPathDB" id="FungiDB:BON22_0584"/>
<dbReference type="InterPro" id="IPR027267">
    <property type="entry name" value="AH/BAR_dom_sf"/>
</dbReference>